<dbReference type="InterPro" id="IPR012795">
    <property type="entry name" value="tRNA_Ile_lys_synt_N"/>
</dbReference>
<evidence type="ECO:0000256" key="6">
    <source>
        <dbReference type="ARBA" id="ARBA00048539"/>
    </source>
</evidence>
<evidence type="ECO:0000256" key="5">
    <source>
        <dbReference type="ARBA" id="ARBA00022840"/>
    </source>
</evidence>
<comment type="domain">
    <text evidence="7">The N-terminal region contains the highly conserved SGGXDS motif, predicted to be a P-loop motif involved in ATP binding.</text>
</comment>
<evidence type="ECO:0000256" key="4">
    <source>
        <dbReference type="ARBA" id="ARBA00022741"/>
    </source>
</evidence>
<dbReference type="NCBIfam" id="TIGR02432">
    <property type="entry name" value="lysidine_TilS_N"/>
    <property type="match status" value="1"/>
</dbReference>
<dbReference type="GO" id="GO:0005524">
    <property type="term" value="F:ATP binding"/>
    <property type="evidence" value="ECO:0007669"/>
    <property type="project" value="UniProtKB-UniRule"/>
</dbReference>
<evidence type="ECO:0000313" key="10">
    <source>
        <dbReference type="EMBL" id="PJM74695.1"/>
    </source>
</evidence>
<keyword evidence="4 7" id="KW-0547">Nucleotide-binding</keyword>
<accession>A0A2M9HCZ9</accession>
<dbReference type="OrthoDB" id="5244702at2"/>
<gene>
    <name evidence="7 10" type="primary">tilS</name>
    <name evidence="10" type="ORF">CSQ87_09185</name>
</gene>
<keyword evidence="2 7" id="KW-0436">Ligase</keyword>
<dbReference type="EC" id="6.3.4.19" evidence="7"/>
<dbReference type="GO" id="GO:0032267">
    <property type="term" value="F:tRNA(Ile)-lysidine synthase activity"/>
    <property type="evidence" value="ECO:0007669"/>
    <property type="project" value="UniProtKB-EC"/>
</dbReference>
<evidence type="ECO:0000256" key="1">
    <source>
        <dbReference type="ARBA" id="ARBA00022490"/>
    </source>
</evidence>
<dbReference type="Pfam" id="PF01171">
    <property type="entry name" value="ATP_bind_3"/>
    <property type="match status" value="1"/>
</dbReference>
<dbReference type="InterPro" id="IPR015262">
    <property type="entry name" value="tRNA_Ile_lys_synt_subst-bd"/>
</dbReference>
<dbReference type="CDD" id="cd01992">
    <property type="entry name" value="TilS_N"/>
    <property type="match status" value="1"/>
</dbReference>
<dbReference type="EMBL" id="PEBK01000009">
    <property type="protein sequence ID" value="PJM74695.1"/>
    <property type="molecule type" value="Genomic_DNA"/>
</dbReference>
<dbReference type="SUPFAM" id="SSF52402">
    <property type="entry name" value="Adenine nucleotide alpha hydrolases-like"/>
    <property type="match status" value="1"/>
</dbReference>
<feature type="domain" description="tRNA(Ile)-lysidine synthase substrate-binding" evidence="9">
    <location>
        <begin position="296"/>
        <end position="356"/>
    </location>
</feature>
<evidence type="ECO:0000256" key="2">
    <source>
        <dbReference type="ARBA" id="ARBA00022598"/>
    </source>
</evidence>
<evidence type="ECO:0000313" key="11">
    <source>
        <dbReference type="Proteomes" id="UP000231451"/>
    </source>
</evidence>
<name>A0A2M9HCZ9_9BIFI</name>
<dbReference type="AlphaFoldDB" id="A0A2M9HCZ9"/>
<keyword evidence="3 7" id="KW-0819">tRNA processing</keyword>
<keyword evidence="1 7" id="KW-0963">Cytoplasm</keyword>
<comment type="catalytic activity">
    <reaction evidence="6 7">
        <text>cytidine(34) in tRNA(Ile2) + L-lysine + ATP = lysidine(34) in tRNA(Ile2) + AMP + diphosphate + H(+)</text>
        <dbReference type="Rhea" id="RHEA:43744"/>
        <dbReference type="Rhea" id="RHEA-COMP:10625"/>
        <dbReference type="Rhea" id="RHEA-COMP:10670"/>
        <dbReference type="ChEBI" id="CHEBI:15378"/>
        <dbReference type="ChEBI" id="CHEBI:30616"/>
        <dbReference type="ChEBI" id="CHEBI:32551"/>
        <dbReference type="ChEBI" id="CHEBI:33019"/>
        <dbReference type="ChEBI" id="CHEBI:82748"/>
        <dbReference type="ChEBI" id="CHEBI:83665"/>
        <dbReference type="ChEBI" id="CHEBI:456215"/>
        <dbReference type="EC" id="6.3.4.19"/>
    </reaction>
</comment>
<feature type="binding site" evidence="7">
    <location>
        <begin position="50"/>
        <end position="55"/>
    </location>
    <ligand>
        <name>ATP</name>
        <dbReference type="ChEBI" id="CHEBI:30616"/>
    </ligand>
</feature>
<dbReference type="Gene3D" id="1.20.59.20">
    <property type="match status" value="1"/>
</dbReference>
<dbReference type="GO" id="GO:0005737">
    <property type="term" value="C:cytoplasm"/>
    <property type="evidence" value="ECO:0007669"/>
    <property type="project" value="UniProtKB-SubCell"/>
</dbReference>
<dbReference type="InterPro" id="IPR011063">
    <property type="entry name" value="TilS/TtcA_N"/>
</dbReference>
<comment type="subcellular location">
    <subcellularLocation>
        <location evidence="7">Cytoplasm</location>
    </subcellularLocation>
</comment>
<dbReference type="PANTHER" id="PTHR43033">
    <property type="entry name" value="TRNA(ILE)-LYSIDINE SYNTHASE-RELATED"/>
    <property type="match status" value="1"/>
</dbReference>
<reference evidence="10 11" key="1">
    <citation type="submission" date="2017-10" db="EMBL/GenBank/DDBJ databases">
        <title>Draft genome sequences of strains TRE 1, TRE 9, TRE H and TRI 7, isolated from tamarins, belonging to four potential novel Bifidobacterium species.</title>
        <authorList>
            <person name="Mattarelli P."/>
            <person name="Modesto M."/>
            <person name="Puglisi E."/>
            <person name="Morelli L."/>
            <person name="Spezio C."/>
            <person name="Bonetti A."/>
            <person name="Sandri C."/>
        </authorList>
    </citation>
    <scope>NUCLEOTIDE SEQUENCE [LARGE SCALE GENOMIC DNA]</scope>
    <source>
        <strain evidence="11">TRI7</strain>
    </source>
</reference>
<proteinExistence type="inferred from homology"/>
<dbReference type="RefSeq" id="WP_100513576.1">
    <property type="nucleotide sequence ID" value="NZ_JAFEJQ010000023.1"/>
</dbReference>
<dbReference type="GO" id="GO:0006400">
    <property type="term" value="P:tRNA modification"/>
    <property type="evidence" value="ECO:0007669"/>
    <property type="project" value="UniProtKB-UniRule"/>
</dbReference>
<dbReference type="InterPro" id="IPR012094">
    <property type="entry name" value="tRNA_Ile_lys_synt"/>
</dbReference>
<dbReference type="PANTHER" id="PTHR43033:SF1">
    <property type="entry name" value="TRNA(ILE)-LYSIDINE SYNTHASE-RELATED"/>
    <property type="match status" value="1"/>
</dbReference>
<comment type="similarity">
    <text evidence="7">Belongs to the tRNA(Ile)-lysidine synthase family.</text>
</comment>
<evidence type="ECO:0000256" key="7">
    <source>
        <dbReference type="HAMAP-Rule" id="MF_01161"/>
    </source>
</evidence>
<comment type="function">
    <text evidence="7">Ligates lysine onto the cytidine present at position 34 of the AUA codon-specific tRNA(Ile) that contains the anticodon CAU, in an ATP-dependent manner. Cytidine is converted to lysidine, thus changing the amino acid specificity of the tRNA from methionine to isoleucine.</text>
</comment>
<dbReference type="Proteomes" id="UP000231451">
    <property type="component" value="Unassembled WGS sequence"/>
</dbReference>
<keyword evidence="5 7" id="KW-0067">ATP-binding</keyword>
<evidence type="ECO:0000259" key="8">
    <source>
        <dbReference type="Pfam" id="PF01171"/>
    </source>
</evidence>
<dbReference type="SUPFAM" id="SSF82829">
    <property type="entry name" value="MesJ substrate recognition domain-like"/>
    <property type="match status" value="1"/>
</dbReference>
<organism evidence="10 11">
    <name type="scientific">Bifidobacterium simiarum</name>
    <dbReference type="NCBI Taxonomy" id="2045441"/>
    <lineage>
        <taxon>Bacteria</taxon>
        <taxon>Bacillati</taxon>
        <taxon>Actinomycetota</taxon>
        <taxon>Actinomycetes</taxon>
        <taxon>Bifidobacteriales</taxon>
        <taxon>Bifidobacteriaceae</taxon>
        <taxon>Bifidobacterium</taxon>
    </lineage>
</organism>
<dbReference type="Pfam" id="PF09179">
    <property type="entry name" value="TilS"/>
    <property type="match status" value="1"/>
</dbReference>
<feature type="domain" description="tRNA(Ile)-lysidine/2-thiocytidine synthase N-terminal" evidence="8">
    <location>
        <begin position="45"/>
        <end position="215"/>
    </location>
</feature>
<dbReference type="HAMAP" id="MF_01161">
    <property type="entry name" value="tRNA_Ile_lys_synt"/>
    <property type="match status" value="1"/>
</dbReference>
<comment type="caution">
    <text evidence="10">The sequence shown here is derived from an EMBL/GenBank/DDBJ whole genome shotgun (WGS) entry which is preliminary data.</text>
</comment>
<keyword evidence="11" id="KW-1185">Reference proteome</keyword>
<evidence type="ECO:0000256" key="3">
    <source>
        <dbReference type="ARBA" id="ARBA00022694"/>
    </source>
</evidence>
<dbReference type="InterPro" id="IPR014729">
    <property type="entry name" value="Rossmann-like_a/b/a_fold"/>
</dbReference>
<sequence>MAYTPTIRYAIGQVRLNLADLGITRQPGRTREHGEHRPEPDAPLVLVACSGGRDSLALASVCATVCGTLGVRCGAVIVDHALIAGSAQVAERAAEQCRSFGMDPVIVRRVIVELSGVGVEAAARDARYQALQESARETGAAAVLLAHTRDDQAETVLLGLFRTMGLDALAGMPTTIDRDGVTFSRPFIGLTRGQTTEICRTLDIDWWDDPSNGDRSADEGGLSTDLPLRSRIRNALLPYLIHFVDADLVDHLSRSARIAQRDKDYLDSCAAEAYGRAVRIEQAAEADSAGISVHIDVRELADEHAAIRSRVIARAAADTGIEISSRQVEAIDDLIHDWHGQGGVRLSRGYLAIRQRHVIHLCHDGMHENR</sequence>
<dbReference type="Gene3D" id="3.40.50.620">
    <property type="entry name" value="HUPs"/>
    <property type="match status" value="1"/>
</dbReference>
<protein>
    <recommendedName>
        <fullName evidence="7">tRNA(Ile)-lysidine synthase</fullName>
        <ecNumber evidence="7">6.3.4.19</ecNumber>
    </recommendedName>
    <alternativeName>
        <fullName evidence="7">tRNA(Ile)-2-lysyl-cytidine synthase</fullName>
    </alternativeName>
    <alternativeName>
        <fullName evidence="7">tRNA(Ile)-lysidine synthetase</fullName>
    </alternativeName>
</protein>
<evidence type="ECO:0000259" key="9">
    <source>
        <dbReference type="Pfam" id="PF09179"/>
    </source>
</evidence>